<gene>
    <name evidence="2" type="ORF">HJG63_010851</name>
</gene>
<keyword evidence="3" id="KW-1185">Reference proteome</keyword>
<feature type="region of interest" description="Disordered" evidence="1">
    <location>
        <begin position="1"/>
        <end position="74"/>
    </location>
</feature>
<proteinExistence type="predicted"/>
<dbReference type="AlphaFoldDB" id="A0A7J8IPA4"/>
<protein>
    <submittedName>
        <fullName evidence="2">Uncharacterized protein</fullName>
    </submittedName>
</protein>
<comment type="caution">
    <text evidence="2">The sequence shown here is derived from an EMBL/GenBank/DDBJ whole genome shotgun (WGS) entry which is preliminary data.</text>
</comment>
<reference evidence="2 3" key="1">
    <citation type="journal article" date="2020" name="Nature">
        <title>Six reference-quality genomes reveal evolution of bat adaptations.</title>
        <authorList>
            <person name="Jebb D."/>
            <person name="Huang Z."/>
            <person name="Pippel M."/>
            <person name="Hughes G.M."/>
            <person name="Lavrichenko K."/>
            <person name="Devanna P."/>
            <person name="Winkler S."/>
            <person name="Jermiin L.S."/>
            <person name="Skirmuntt E.C."/>
            <person name="Katzourakis A."/>
            <person name="Burkitt-Gray L."/>
            <person name="Ray D.A."/>
            <person name="Sullivan K.A.M."/>
            <person name="Roscito J.G."/>
            <person name="Kirilenko B.M."/>
            <person name="Davalos L.M."/>
            <person name="Corthals A.P."/>
            <person name="Power M.L."/>
            <person name="Jones G."/>
            <person name="Ransome R.D."/>
            <person name="Dechmann D.K.N."/>
            <person name="Locatelli A.G."/>
            <person name="Puechmaille S.J."/>
            <person name="Fedrigo O."/>
            <person name="Jarvis E.D."/>
            <person name="Hiller M."/>
            <person name="Vernes S.C."/>
            <person name="Myers E.W."/>
            <person name="Teeling E.C."/>
        </authorList>
    </citation>
    <scope>NUCLEOTIDE SEQUENCE [LARGE SCALE GENOMIC DNA]</scope>
    <source>
        <strain evidence="2">MRouAeg1</strain>
        <tissue evidence="2">Muscle</tissue>
    </source>
</reference>
<sequence length="213" mass="21781">MVSACTPHRTHPHTANSRGQGGNHPLPRARPVAPPSGAAPGCEPERLSCAAGQRETVVTGSRKTDPAAPVTGEAGGCGIPRPLPQPQWCCLRGMSLSLTPCLWPRSCEGAVCCPRWVCGRVLLGGSSCILGAGRNLPPVLGEDLTLGAAAAPCDQEGATGSIADWPSPAQLGVLMRSHRWEAAAGAREPLQLSGGSPVAQRDGPALSQLILGT</sequence>
<dbReference type="EMBL" id="JACASE010000003">
    <property type="protein sequence ID" value="KAF6485722.1"/>
    <property type="molecule type" value="Genomic_DNA"/>
</dbReference>
<dbReference type="Proteomes" id="UP000593571">
    <property type="component" value="Unassembled WGS sequence"/>
</dbReference>
<evidence type="ECO:0000256" key="1">
    <source>
        <dbReference type="SAM" id="MobiDB-lite"/>
    </source>
</evidence>
<evidence type="ECO:0000313" key="3">
    <source>
        <dbReference type="Proteomes" id="UP000593571"/>
    </source>
</evidence>
<name>A0A7J8IPA4_ROUAE</name>
<evidence type="ECO:0000313" key="2">
    <source>
        <dbReference type="EMBL" id="KAF6485722.1"/>
    </source>
</evidence>
<organism evidence="2 3">
    <name type="scientific">Rousettus aegyptiacus</name>
    <name type="common">Egyptian fruit bat</name>
    <name type="synonym">Pteropus aegyptiacus</name>
    <dbReference type="NCBI Taxonomy" id="9407"/>
    <lineage>
        <taxon>Eukaryota</taxon>
        <taxon>Metazoa</taxon>
        <taxon>Chordata</taxon>
        <taxon>Craniata</taxon>
        <taxon>Vertebrata</taxon>
        <taxon>Euteleostomi</taxon>
        <taxon>Mammalia</taxon>
        <taxon>Eutheria</taxon>
        <taxon>Laurasiatheria</taxon>
        <taxon>Chiroptera</taxon>
        <taxon>Yinpterochiroptera</taxon>
        <taxon>Pteropodoidea</taxon>
        <taxon>Pteropodidae</taxon>
        <taxon>Rousettinae</taxon>
        <taxon>Rousettus</taxon>
    </lineage>
</organism>
<accession>A0A7J8IPA4</accession>